<dbReference type="Proteomes" id="UP001159363">
    <property type="component" value="Chromosome X"/>
</dbReference>
<evidence type="ECO:0000313" key="2">
    <source>
        <dbReference type="Proteomes" id="UP001159363"/>
    </source>
</evidence>
<gene>
    <name evidence="1" type="ORF">PR048_013480</name>
</gene>
<accession>A0ABQ9HSA1</accession>
<comment type="caution">
    <text evidence="1">The sequence shown here is derived from an EMBL/GenBank/DDBJ whole genome shotgun (WGS) entry which is preliminary data.</text>
</comment>
<keyword evidence="2" id="KW-1185">Reference proteome</keyword>
<dbReference type="EMBL" id="JARBHB010000004">
    <property type="protein sequence ID" value="KAJ8887265.1"/>
    <property type="molecule type" value="Genomic_DNA"/>
</dbReference>
<sequence length="118" mass="13028">MQGRPVASSGTIPTCENPGAILLEIESNLPRWEESMVEVTGLVKKKRKSYGSMSEVPKKIRLTSHEMGDDCKCQLKCFEVVPNETKNAIITNLNLMASSDEQESYLCGLISVLPVARQ</sequence>
<protein>
    <submittedName>
        <fullName evidence="1">Uncharacterized protein</fullName>
    </submittedName>
</protein>
<name>A0ABQ9HSA1_9NEOP</name>
<reference evidence="1 2" key="1">
    <citation type="submission" date="2023-02" db="EMBL/GenBank/DDBJ databases">
        <title>LHISI_Scaffold_Assembly.</title>
        <authorList>
            <person name="Stuart O.P."/>
            <person name="Cleave R."/>
            <person name="Magrath M.J.L."/>
            <person name="Mikheyev A.S."/>
        </authorList>
    </citation>
    <scope>NUCLEOTIDE SEQUENCE [LARGE SCALE GENOMIC DNA]</scope>
    <source>
        <strain evidence="1">Daus_M_001</strain>
        <tissue evidence="1">Leg muscle</tissue>
    </source>
</reference>
<proteinExistence type="predicted"/>
<organism evidence="1 2">
    <name type="scientific">Dryococelus australis</name>
    <dbReference type="NCBI Taxonomy" id="614101"/>
    <lineage>
        <taxon>Eukaryota</taxon>
        <taxon>Metazoa</taxon>
        <taxon>Ecdysozoa</taxon>
        <taxon>Arthropoda</taxon>
        <taxon>Hexapoda</taxon>
        <taxon>Insecta</taxon>
        <taxon>Pterygota</taxon>
        <taxon>Neoptera</taxon>
        <taxon>Polyneoptera</taxon>
        <taxon>Phasmatodea</taxon>
        <taxon>Verophasmatodea</taxon>
        <taxon>Anareolatae</taxon>
        <taxon>Phasmatidae</taxon>
        <taxon>Eurycanthinae</taxon>
        <taxon>Dryococelus</taxon>
    </lineage>
</organism>
<evidence type="ECO:0000313" key="1">
    <source>
        <dbReference type="EMBL" id="KAJ8887265.1"/>
    </source>
</evidence>